<dbReference type="InterPro" id="IPR036291">
    <property type="entry name" value="NAD(P)-bd_dom_sf"/>
</dbReference>
<sequence length="331" mass="34898">MLILSSDQVNRLLADTERDVLEVVRAAYLAHSRSLTVVPHSSFLRFPESPADRIISLAAYLGDDDPIAGTKWIASYPGNITVGIPRASAAIILNSTRTGQPVAFLEASRISAWRTAASAALGASVLLAGGEASSVTLIGAGVINAEIFRFLRHTVPNLREVAIYDLDAGRACAFADRIASDHPDVAVRAATTFTEAVRGQPLLSFATTASSPYTDLGEARADAVVLHVSLRDLTPATIVSAVNIVDDTDHVCRAQTSLHLAEQATGGRDFITAEIGALFEDGAEVPSGGRKIFSPFGLGVLDIAVARFVADRAREHRVGVTVDAFLPAATT</sequence>
<dbReference type="InterPro" id="IPR003462">
    <property type="entry name" value="ODC_Mu_crystall"/>
</dbReference>
<dbReference type="GO" id="GO:0019290">
    <property type="term" value="P:siderophore biosynthetic process"/>
    <property type="evidence" value="ECO:0007669"/>
    <property type="project" value="InterPro"/>
</dbReference>
<dbReference type="PANTHER" id="PTHR13812:SF19">
    <property type="entry name" value="KETIMINE REDUCTASE MU-CRYSTALLIN"/>
    <property type="match status" value="1"/>
</dbReference>
<dbReference type="Gene3D" id="3.40.50.720">
    <property type="entry name" value="NAD(P)-binding Rossmann-like Domain"/>
    <property type="match status" value="1"/>
</dbReference>
<dbReference type="GO" id="GO:0016639">
    <property type="term" value="F:oxidoreductase activity, acting on the CH-NH2 group of donors, NAD or NADP as acceptor"/>
    <property type="evidence" value="ECO:0007669"/>
    <property type="project" value="InterPro"/>
</dbReference>
<keyword evidence="1" id="KW-0560">Oxidoreductase</keyword>
<accession>A0A7K0D3A6</accession>
<dbReference type="Gene3D" id="3.30.1780.10">
    <property type="entry name" value="ornithine cyclodeaminase, domain 1"/>
    <property type="match status" value="1"/>
</dbReference>
<dbReference type="GO" id="GO:0005737">
    <property type="term" value="C:cytoplasm"/>
    <property type="evidence" value="ECO:0007669"/>
    <property type="project" value="TreeGrafter"/>
</dbReference>
<dbReference type="PANTHER" id="PTHR13812">
    <property type="entry name" value="KETIMINE REDUCTASE MU-CRYSTALLIN"/>
    <property type="match status" value="1"/>
</dbReference>
<organism evidence="1 2">
    <name type="scientific">Nocardia macrotermitis</name>
    <dbReference type="NCBI Taxonomy" id="2585198"/>
    <lineage>
        <taxon>Bacteria</taxon>
        <taxon>Bacillati</taxon>
        <taxon>Actinomycetota</taxon>
        <taxon>Actinomycetes</taxon>
        <taxon>Mycobacteriales</taxon>
        <taxon>Nocardiaceae</taxon>
        <taxon>Nocardia</taxon>
    </lineage>
</organism>
<dbReference type="InterPro" id="IPR023866">
    <property type="entry name" value="SbnB"/>
</dbReference>
<gene>
    <name evidence="1" type="ORF">NRB20_33030</name>
</gene>
<dbReference type="Pfam" id="PF02423">
    <property type="entry name" value="OCD_Mu_crystall"/>
    <property type="match status" value="1"/>
</dbReference>
<evidence type="ECO:0000313" key="2">
    <source>
        <dbReference type="Proteomes" id="UP000438448"/>
    </source>
</evidence>
<dbReference type="AlphaFoldDB" id="A0A7K0D3A6"/>
<proteinExistence type="predicted"/>
<dbReference type="OrthoDB" id="3396397at2"/>
<dbReference type="InterPro" id="IPR023401">
    <property type="entry name" value="ODC_N"/>
</dbReference>
<dbReference type="Proteomes" id="UP000438448">
    <property type="component" value="Unassembled WGS sequence"/>
</dbReference>
<evidence type="ECO:0000313" key="1">
    <source>
        <dbReference type="EMBL" id="MQY20205.1"/>
    </source>
</evidence>
<keyword evidence="2" id="KW-1185">Reference proteome</keyword>
<dbReference type="SUPFAM" id="SSF51735">
    <property type="entry name" value="NAD(P)-binding Rossmann-fold domains"/>
    <property type="match status" value="1"/>
</dbReference>
<dbReference type="NCBIfam" id="TIGR03944">
    <property type="entry name" value="dehyd_SbnB_fam"/>
    <property type="match status" value="1"/>
</dbReference>
<reference evidence="1 2" key="1">
    <citation type="submission" date="2019-10" db="EMBL/GenBank/DDBJ databases">
        <title>Nocardia macrotermitis sp. nov. and Nocardia aurantia sp. nov., isolated from the gut of fungus growing-termite Macrotermes natalensis.</title>
        <authorList>
            <person name="Benndorf R."/>
            <person name="Schwitalla J."/>
            <person name="Martin K."/>
            <person name="De Beer W."/>
            <person name="Kaster A.-K."/>
            <person name="Vollmers J."/>
            <person name="Poulsen M."/>
            <person name="Beemelmanns C."/>
        </authorList>
    </citation>
    <scope>NUCLEOTIDE SEQUENCE [LARGE SCALE GENOMIC DNA]</scope>
    <source>
        <strain evidence="1 2">RB20</strain>
    </source>
</reference>
<name>A0A7K0D3A6_9NOCA</name>
<dbReference type="PIRSF" id="PIRSF001439">
    <property type="entry name" value="CryM"/>
    <property type="match status" value="1"/>
</dbReference>
<comment type="caution">
    <text evidence="1">The sequence shown here is derived from an EMBL/GenBank/DDBJ whole genome shotgun (WGS) entry which is preliminary data.</text>
</comment>
<dbReference type="EMBL" id="WEGK01000006">
    <property type="protein sequence ID" value="MQY20205.1"/>
    <property type="molecule type" value="Genomic_DNA"/>
</dbReference>
<protein>
    <submittedName>
        <fullName evidence="1">Delta(1)-pyrroline-2-carboxylate reductase</fullName>
        <ecNumber evidence="1">1.5.1.49</ecNumber>
    </submittedName>
</protein>
<dbReference type="EC" id="1.5.1.49" evidence="1"/>
<dbReference type="RefSeq" id="WP_153410972.1">
    <property type="nucleotide sequence ID" value="NZ_WEGK01000006.1"/>
</dbReference>